<reference evidence="4" key="1">
    <citation type="submission" date="2020-08" db="EMBL/GenBank/DDBJ databases">
        <title>Multicomponent nature underlies the extraordinary mechanical properties of spider dragline silk.</title>
        <authorList>
            <person name="Kono N."/>
            <person name="Nakamura H."/>
            <person name="Mori M."/>
            <person name="Yoshida Y."/>
            <person name="Ohtoshi R."/>
            <person name="Malay A.D."/>
            <person name="Moran D.A.P."/>
            <person name="Tomita M."/>
            <person name="Numata K."/>
            <person name="Arakawa K."/>
        </authorList>
    </citation>
    <scope>NUCLEOTIDE SEQUENCE</scope>
</reference>
<evidence type="ECO:0000256" key="1">
    <source>
        <dbReference type="SAM" id="MobiDB-lite"/>
    </source>
</evidence>
<keyword evidence="2" id="KW-0472">Membrane</keyword>
<keyword evidence="2" id="KW-1133">Transmembrane helix</keyword>
<feature type="region of interest" description="Disordered" evidence="1">
    <location>
        <begin position="1"/>
        <end position="23"/>
    </location>
</feature>
<accession>A0A8X6SJ37</accession>
<organism evidence="4 5">
    <name type="scientific">Trichonephila clavipes</name>
    <name type="common">Golden silk orbweaver</name>
    <name type="synonym">Nephila clavipes</name>
    <dbReference type="NCBI Taxonomy" id="2585209"/>
    <lineage>
        <taxon>Eukaryota</taxon>
        <taxon>Metazoa</taxon>
        <taxon>Ecdysozoa</taxon>
        <taxon>Arthropoda</taxon>
        <taxon>Chelicerata</taxon>
        <taxon>Arachnida</taxon>
        <taxon>Araneae</taxon>
        <taxon>Araneomorphae</taxon>
        <taxon>Entelegynae</taxon>
        <taxon>Araneoidea</taxon>
        <taxon>Nephilidae</taxon>
        <taxon>Trichonephila</taxon>
    </lineage>
</organism>
<keyword evidence="5" id="KW-1185">Reference proteome</keyword>
<feature type="transmembrane region" description="Helical" evidence="2">
    <location>
        <begin position="107"/>
        <end position="125"/>
    </location>
</feature>
<keyword evidence="4" id="KW-0548">Nucleotidyltransferase</keyword>
<dbReference type="GO" id="GO:0003964">
    <property type="term" value="F:RNA-directed DNA polymerase activity"/>
    <property type="evidence" value="ECO:0007669"/>
    <property type="project" value="UniProtKB-KW"/>
</dbReference>
<dbReference type="Pfam" id="PF00078">
    <property type="entry name" value="RVT_1"/>
    <property type="match status" value="1"/>
</dbReference>
<dbReference type="EMBL" id="BMAU01021313">
    <property type="protein sequence ID" value="GFY12373.1"/>
    <property type="molecule type" value="Genomic_DNA"/>
</dbReference>
<sequence>MQKYFRKKRSDIPNLTGPNGIASNDEQKANLIANTLIDNYTENKRPGKHTTNIDSDVTNTLTRFFSTPLSSPISPTDPDEICEYMKKLKNSKAPGIDNITNKMIKNFPFKIILIFTYIINKILLFRHFPNEWKVAIVFPIHKPGKSKNSPDAYRPISLLSSLSKIAEHIILNRIKNHIYSTNILNPNQFGFTKQLSTYHPLLRLTEKISSGFQRGRTTGAVFLDIQKAFDRVWIDGLIYKLITYNFPPAIIHILYSYLTNRKYKVRVNDTLSITHRVNIGVTQGSLLGPVLFNIYVNDIPSHPRTMINLYADDTAISATYKNTKSVTIALNKHLALLEKYFNDWKIKINVDKTVAVLFTKTRKPIAPPTLYSTQLRWSQTTKYLGITFDKTLTWKPHILYARDKFRIALKKLYPLICRNSNMYLYNKVLLYTAVLRPILSYGCPIWGYAANTNIKILEIAQNSIIRCIPTPLRDDVTPPDKRFTPDATPSITMLRRHTAKESTAPCELQRTVKTPH</sequence>
<dbReference type="InterPro" id="IPR000477">
    <property type="entry name" value="RT_dom"/>
</dbReference>
<dbReference type="SUPFAM" id="SSF56672">
    <property type="entry name" value="DNA/RNA polymerases"/>
    <property type="match status" value="1"/>
</dbReference>
<name>A0A8X6SJ37_TRICX</name>
<evidence type="ECO:0000313" key="5">
    <source>
        <dbReference type="Proteomes" id="UP000887159"/>
    </source>
</evidence>
<dbReference type="InterPro" id="IPR052560">
    <property type="entry name" value="RdDP_mobile_element"/>
</dbReference>
<comment type="caution">
    <text evidence="4">The sequence shown here is derived from an EMBL/GenBank/DDBJ whole genome shotgun (WGS) entry which is preliminary data.</text>
</comment>
<dbReference type="CDD" id="cd01650">
    <property type="entry name" value="RT_nLTR_like"/>
    <property type="match status" value="1"/>
</dbReference>
<evidence type="ECO:0000259" key="3">
    <source>
        <dbReference type="PROSITE" id="PS50878"/>
    </source>
</evidence>
<evidence type="ECO:0000313" key="4">
    <source>
        <dbReference type="EMBL" id="GFY12373.1"/>
    </source>
</evidence>
<proteinExistence type="predicted"/>
<dbReference type="Proteomes" id="UP000887159">
    <property type="component" value="Unassembled WGS sequence"/>
</dbReference>
<keyword evidence="4" id="KW-0695">RNA-directed DNA polymerase</keyword>
<protein>
    <submittedName>
        <fullName evidence="4">Probable RNA-directed DNA polymerase from transposon BS</fullName>
    </submittedName>
</protein>
<dbReference type="PROSITE" id="PS50878">
    <property type="entry name" value="RT_POL"/>
    <property type="match status" value="1"/>
</dbReference>
<dbReference type="PANTHER" id="PTHR36688:SF1">
    <property type="entry name" value="ENDONUCLEASE_EXONUCLEASE_PHOSPHATASE DOMAIN-CONTAINING PROTEIN"/>
    <property type="match status" value="1"/>
</dbReference>
<evidence type="ECO:0000256" key="2">
    <source>
        <dbReference type="SAM" id="Phobius"/>
    </source>
</evidence>
<dbReference type="AlphaFoldDB" id="A0A8X6SJ37"/>
<dbReference type="InterPro" id="IPR043502">
    <property type="entry name" value="DNA/RNA_pol_sf"/>
</dbReference>
<feature type="domain" description="Reverse transcriptase" evidence="3">
    <location>
        <begin position="121"/>
        <end position="388"/>
    </location>
</feature>
<keyword evidence="4" id="KW-0808">Transferase</keyword>
<dbReference type="PANTHER" id="PTHR36688">
    <property type="entry name" value="ENDO/EXONUCLEASE/PHOSPHATASE DOMAIN-CONTAINING PROTEIN"/>
    <property type="match status" value="1"/>
</dbReference>
<keyword evidence="2" id="KW-0812">Transmembrane</keyword>
<gene>
    <name evidence="4" type="primary">RTase</name>
    <name evidence="4" type="ORF">TNCV_284761</name>
</gene>